<gene>
    <name evidence="4" type="primary">Spred2</name>
</gene>
<dbReference type="EMBL" id="LR790677">
    <property type="protein sequence ID" value="CAB3266539.1"/>
    <property type="molecule type" value="mRNA"/>
</dbReference>
<dbReference type="PROSITE" id="PS51227">
    <property type="entry name" value="SPR"/>
    <property type="match status" value="1"/>
</dbReference>
<evidence type="ECO:0000313" key="4">
    <source>
        <dbReference type="EMBL" id="CAB3266539.1"/>
    </source>
</evidence>
<dbReference type="Pfam" id="PF05210">
    <property type="entry name" value="Sprouty"/>
    <property type="match status" value="1"/>
</dbReference>
<feature type="compositionally biased region" description="Basic and acidic residues" evidence="1">
    <location>
        <begin position="327"/>
        <end position="338"/>
    </location>
</feature>
<dbReference type="PANTHER" id="PTHR11202">
    <property type="entry name" value="SPROUTY-RELATED, EVH1 DOMAIN-CONTAINING PROTEIN FAMILY MEMBER"/>
    <property type="match status" value="1"/>
</dbReference>
<accession>A0A6F9DTS3</accession>
<reference evidence="4" key="1">
    <citation type="submission" date="2020-04" db="EMBL/GenBank/DDBJ databases">
        <authorList>
            <person name="Neveu A P."/>
        </authorList>
    </citation>
    <scope>NUCLEOTIDE SEQUENCE</scope>
    <source>
        <tissue evidence="4">Whole embryo</tissue>
    </source>
</reference>
<dbReference type="PANTHER" id="PTHR11202:SF3">
    <property type="entry name" value="SPROUTY-RELATED PROTEIN WITH EVH-1 DOMAIN, ISOFORM C"/>
    <property type="match status" value="1"/>
</dbReference>
<keyword evidence="2" id="KW-1133">Transmembrane helix</keyword>
<protein>
    <submittedName>
        <fullName evidence="4">Sprouty-related, EVH1 domain-containing protein 2-like</fullName>
    </submittedName>
</protein>
<dbReference type="PROSITE" id="PS50229">
    <property type="entry name" value="WH1"/>
    <property type="match status" value="1"/>
</dbReference>
<dbReference type="SMART" id="SM00461">
    <property type="entry name" value="WH1"/>
    <property type="match status" value="1"/>
</dbReference>
<dbReference type="GO" id="GO:0016020">
    <property type="term" value="C:membrane"/>
    <property type="evidence" value="ECO:0007669"/>
    <property type="project" value="InterPro"/>
</dbReference>
<dbReference type="AlphaFoldDB" id="A0A6F9DTS3"/>
<feature type="compositionally biased region" description="Low complexity" evidence="1">
    <location>
        <begin position="136"/>
        <end position="152"/>
    </location>
</feature>
<feature type="compositionally biased region" description="Low complexity" evidence="1">
    <location>
        <begin position="562"/>
        <end position="572"/>
    </location>
</feature>
<keyword evidence="2" id="KW-0472">Membrane</keyword>
<organism evidence="4">
    <name type="scientific">Phallusia mammillata</name>
    <dbReference type="NCBI Taxonomy" id="59560"/>
    <lineage>
        <taxon>Eukaryota</taxon>
        <taxon>Metazoa</taxon>
        <taxon>Chordata</taxon>
        <taxon>Tunicata</taxon>
        <taxon>Ascidiacea</taxon>
        <taxon>Phlebobranchia</taxon>
        <taxon>Ascidiidae</taxon>
        <taxon>Phallusia</taxon>
    </lineage>
</organism>
<dbReference type="Pfam" id="PF00568">
    <property type="entry name" value="WH1"/>
    <property type="match status" value="1"/>
</dbReference>
<sequence length="578" mass="64368">MDSRANEALRIEWNERPIVRVEATVMIRGEVGWTPYLGAGYSKVAIYENVMHSEYRLYAYRIQDKVITLDSLIPYHMPFTKANAIFHHWMIGSQRMGLAFNGTADARSFDRGIRVALENLDKVAASNLSCGSSTASDDPLSTSPGGSPLPTSASDKGDEQSARFKKQSTSSHTSTSSSSSRHPAKPHCCRSLSTLPVQQYRQQTLSASSWQHTTTSSAPSSRPARRHSSSVPGRAHRTPSTSSHVVGPTQPPVTEPPQRPPAPAPTQSFTFPQVDISDELKKDPEKSTHPSNDVISNGRRAVTPSRRHRSRHRQDSGARARRTKTPNLDHLERQRDLQPTKPNSYVQITSSKPTGSHRKRSSDEHTVKYPGYRYSTPSRSVPYYSGGDYFFNTEKSFDGQSPEHHGGKSLLYQKSPTFSYTEHQKNLRQSSIINKAGCEEKRKGKHKEDLGERSKCRYCQTMFNHDKNRPGSCTAAPEDAYEVCINHVSCISCAGSTLKRCLPDTQIDLPDQPCTRGSRWIHWLLLGLISIFVPCLCLYPLLKSCHKCGVWCHCCGGRHESSVPQRSSSPNSALPGRH</sequence>
<dbReference type="InterPro" id="IPR011993">
    <property type="entry name" value="PH-like_dom_sf"/>
</dbReference>
<feature type="domain" description="WH1" evidence="3">
    <location>
        <begin position="10"/>
        <end position="120"/>
    </location>
</feature>
<name>A0A6F9DTS3_9ASCI</name>
<dbReference type="InterPro" id="IPR041937">
    <property type="entry name" value="SPRE_EVH1"/>
</dbReference>
<dbReference type="SUPFAM" id="SSF50729">
    <property type="entry name" value="PH domain-like"/>
    <property type="match status" value="1"/>
</dbReference>
<dbReference type="GO" id="GO:0043409">
    <property type="term" value="P:negative regulation of MAPK cascade"/>
    <property type="evidence" value="ECO:0007669"/>
    <property type="project" value="TreeGrafter"/>
</dbReference>
<feature type="compositionally biased region" description="Polar residues" evidence="1">
    <location>
        <begin position="340"/>
        <end position="354"/>
    </location>
</feature>
<dbReference type="GO" id="GO:0019901">
    <property type="term" value="F:protein kinase binding"/>
    <property type="evidence" value="ECO:0007669"/>
    <property type="project" value="TreeGrafter"/>
</dbReference>
<feature type="transmembrane region" description="Helical" evidence="2">
    <location>
        <begin position="520"/>
        <end position="542"/>
    </location>
</feature>
<feature type="region of interest" description="Disordered" evidence="1">
    <location>
        <begin position="131"/>
        <end position="189"/>
    </location>
</feature>
<keyword evidence="2" id="KW-0812">Transmembrane</keyword>
<feature type="compositionally biased region" description="Low complexity" evidence="1">
    <location>
        <begin position="168"/>
        <end position="180"/>
    </location>
</feature>
<dbReference type="InterPro" id="IPR007875">
    <property type="entry name" value="Sprouty"/>
</dbReference>
<dbReference type="InterPro" id="IPR000697">
    <property type="entry name" value="WH1/EVH1_dom"/>
</dbReference>
<evidence type="ECO:0000259" key="3">
    <source>
        <dbReference type="PROSITE" id="PS50229"/>
    </source>
</evidence>
<feature type="compositionally biased region" description="Basic and acidic residues" evidence="1">
    <location>
        <begin position="278"/>
        <end position="288"/>
    </location>
</feature>
<proteinExistence type="evidence at transcript level"/>
<feature type="region of interest" description="Disordered" evidence="1">
    <location>
        <begin position="559"/>
        <end position="578"/>
    </location>
</feature>
<feature type="compositionally biased region" description="Pro residues" evidence="1">
    <location>
        <begin position="249"/>
        <end position="264"/>
    </location>
</feature>
<evidence type="ECO:0000256" key="1">
    <source>
        <dbReference type="SAM" id="MobiDB-lite"/>
    </source>
</evidence>
<dbReference type="CDD" id="cd10574">
    <property type="entry name" value="EVH1_SPRED-like"/>
    <property type="match status" value="1"/>
</dbReference>
<feature type="compositionally biased region" description="Low complexity" evidence="1">
    <location>
        <begin position="212"/>
        <end position="222"/>
    </location>
</feature>
<evidence type="ECO:0000256" key="2">
    <source>
        <dbReference type="SAM" id="Phobius"/>
    </source>
</evidence>
<feature type="region of interest" description="Disordered" evidence="1">
    <location>
        <begin position="203"/>
        <end position="373"/>
    </location>
</feature>
<dbReference type="Gene3D" id="2.30.29.30">
    <property type="entry name" value="Pleckstrin-homology domain (PH domain)/Phosphotyrosine-binding domain (PTB)"/>
    <property type="match status" value="1"/>
</dbReference>